<dbReference type="InterPro" id="IPR029044">
    <property type="entry name" value="Nucleotide-diphossugar_trans"/>
</dbReference>
<dbReference type="PANTHER" id="PTHR12042">
    <property type="entry name" value="LACTOSYLCERAMIDE 4-ALPHA-GALACTOSYLTRANSFERASE ALPHA- 1,4-GALACTOSYLTRANSFERASE"/>
    <property type="match status" value="1"/>
</dbReference>
<evidence type="ECO:0000313" key="10">
    <source>
        <dbReference type="Proteomes" id="UP000789390"/>
    </source>
</evidence>
<dbReference type="PANTHER" id="PTHR12042:SF21">
    <property type="entry name" value="ALPHA1,4-GALACTOSYLTRANSFERASE 1-RELATED"/>
    <property type="match status" value="1"/>
</dbReference>
<dbReference type="InterPro" id="IPR007652">
    <property type="entry name" value="A1-4-GlycosylTfrase_dom"/>
</dbReference>
<dbReference type="SUPFAM" id="SSF52540">
    <property type="entry name" value="P-loop containing nucleoside triphosphate hydrolases"/>
    <property type="match status" value="1"/>
</dbReference>
<keyword evidence="5" id="KW-0333">Golgi apparatus</keyword>
<evidence type="ECO:0000313" key="9">
    <source>
        <dbReference type="EMBL" id="CAH0107086.1"/>
    </source>
</evidence>
<evidence type="ECO:0000259" key="8">
    <source>
        <dbReference type="Pfam" id="PF04572"/>
    </source>
</evidence>
<keyword evidence="7" id="KW-1133">Transmembrane helix</keyword>
<dbReference type="Gene3D" id="3.90.550.20">
    <property type="match status" value="1"/>
</dbReference>
<comment type="subcellular location">
    <subcellularLocation>
        <location evidence="1">Golgi apparatus membrane</location>
        <topology evidence="1">Single-pass type II membrane protein</topology>
    </subcellularLocation>
</comment>
<dbReference type="Pfam" id="PF04488">
    <property type="entry name" value="Gly_transf_sug"/>
    <property type="match status" value="1"/>
</dbReference>
<keyword evidence="3" id="KW-0328">Glycosyltransferase</keyword>
<evidence type="ECO:0000256" key="4">
    <source>
        <dbReference type="ARBA" id="ARBA00022679"/>
    </source>
</evidence>
<evidence type="ECO:0000256" key="7">
    <source>
        <dbReference type="SAM" id="Phobius"/>
    </source>
</evidence>
<keyword evidence="10" id="KW-1185">Reference proteome</keyword>
<evidence type="ECO:0000256" key="3">
    <source>
        <dbReference type="ARBA" id="ARBA00022676"/>
    </source>
</evidence>
<feature type="domain" description="Alpha 1,4-glycosyltransferase" evidence="8">
    <location>
        <begin position="228"/>
        <end position="355"/>
    </location>
</feature>
<evidence type="ECO:0000256" key="6">
    <source>
        <dbReference type="ARBA" id="ARBA00023136"/>
    </source>
</evidence>
<reference evidence="9" key="1">
    <citation type="submission" date="2021-11" db="EMBL/GenBank/DDBJ databases">
        <authorList>
            <person name="Schell T."/>
        </authorList>
    </citation>
    <scope>NUCLEOTIDE SEQUENCE</scope>
    <source>
        <strain evidence="9">M5</strain>
    </source>
</reference>
<keyword evidence="7" id="KW-0812">Transmembrane</keyword>
<evidence type="ECO:0000256" key="2">
    <source>
        <dbReference type="ARBA" id="ARBA00009003"/>
    </source>
</evidence>
<dbReference type="Pfam" id="PF04572">
    <property type="entry name" value="Gb3_synth"/>
    <property type="match status" value="1"/>
</dbReference>
<dbReference type="GO" id="GO:0006688">
    <property type="term" value="P:glycosphingolipid biosynthetic process"/>
    <property type="evidence" value="ECO:0007669"/>
    <property type="project" value="TreeGrafter"/>
</dbReference>
<dbReference type="AlphaFoldDB" id="A0A8J2WH65"/>
<dbReference type="GO" id="GO:0000139">
    <property type="term" value="C:Golgi membrane"/>
    <property type="evidence" value="ECO:0007669"/>
    <property type="project" value="UniProtKB-SubCell"/>
</dbReference>
<dbReference type="Gene3D" id="3.40.50.300">
    <property type="entry name" value="P-loop containing nucleotide triphosphate hydrolases"/>
    <property type="match status" value="1"/>
</dbReference>
<evidence type="ECO:0000256" key="1">
    <source>
        <dbReference type="ARBA" id="ARBA00004323"/>
    </source>
</evidence>
<name>A0A8J2WH65_9CRUS</name>
<dbReference type="InterPro" id="IPR027417">
    <property type="entry name" value="P-loop_NTPase"/>
</dbReference>
<dbReference type="Proteomes" id="UP000789390">
    <property type="component" value="Unassembled WGS sequence"/>
</dbReference>
<dbReference type="InterPro" id="IPR007577">
    <property type="entry name" value="GlycoTrfase_DXD_sugar-bd_CS"/>
</dbReference>
<keyword evidence="4" id="KW-0808">Transferase</keyword>
<organism evidence="9 10">
    <name type="scientific">Daphnia galeata</name>
    <dbReference type="NCBI Taxonomy" id="27404"/>
    <lineage>
        <taxon>Eukaryota</taxon>
        <taxon>Metazoa</taxon>
        <taxon>Ecdysozoa</taxon>
        <taxon>Arthropoda</taxon>
        <taxon>Crustacea</taxon>
        <taxon>Branchiopoda</taxon>
        <taxon>Diplostraca</taxon>
        <taxon>Cladocera</taxon>
        <taxon>Anomopoda</taxon>
        <taxon>Daphniidae</taxon>
        <taxon>Daphnia</taxon>
    </lineage>
</organism>
<evidence type="ECO:0000256" key="5">
    <source>
        <dbReference type="ARBA" id="ARBA00023034"/>
    </source>
</evidence>
<protein>
    <recommendedName>
        <fullName evidence="8">Alpha 1,4-glycosyltransferase domain-containing protein</fullName>
    </recommendedName>
</protein>
<dbReference type="SUPFAM" id="SSF53448">
    <property type="entry name" value="Nucleotide-diphospho-sugar transferases"/>
    <property type="match status" value="1"/>
</dbReference>
<keyword evidence="6 7" id="KW-0472">Membrane</keyword>
<feature type="transmembrane region" description="Helical" evidence="7">
    <location>
        <begin position="12"/>
        <end position="29"/>
    </location>
</feature>
<dbReference type="EMBL" id="CAKKLH010000255">
    <property type="protein sequence ID" value="CAH0107086.1"/>
    <property type="molecule type" value="Genomic_DNA"/>
</dbReference>
<accession>A0A8J2WH65</accession>
<proteinExistence type="inferred from homology"/>
<dbReference type="OrthoDB" id="409543at2759"/>
<comment type="caution">
    <text evidence="9">The sequence shown here is derived from an EMBL/GenBank/DDBJ whole genome shotgun (WGS) entry which is preliminary data.</text>
</comment>
<dbReference type="GO" id="GO:0016758">
    <property type="term" value="F:hexosyltransferase activity"/>
    <property type="evidence" value="ECO:0007669"/>
    <property type="project" value="UniProtKB-ARBA"/>
</dbReference>
<dbReference type="InterPro" id="IPR051981">
    <property type="entry name" value="Glycosyltransf_32"/>
</dbReference>
<gene>
    <name evidence="9" type="ORF">DGAL_LOCUS10371</name>
</gene>
<comment type="similarity">
    <text evidence="2">Belongs to the glycosyltransferase 32 family.</text>
</comment>
<sequence length="820" mass="94628">MHFQRTKPQHLVVILSVMIIFCVYLASLPDSTTVNRESKKNSSETYRPTIVFPVKQQLNIFRYSDIASHHRSEVPSVLLLSDDKRIYFHETAGRDHLNLRQLCAVESAAKKNPDRSVQVFFQTNHFVQFVDPLVSILRGYPNIAVILINVTDYFAGTPLESWYLRGTWRQSPYKTEHFSDYIRILSSHKGGGMYMDLDFVTLKPFDTDVFWNFVSEEDDGVLTGSSFHFQKDHPIVRRMMIYLASSYHPNEWSYSGPAMFQSVVLKFCHKRKPLPTYPLFLCPDIRVLPKKYLYPYTFAQWKRFFRSNLSSDDKIFQSYAVHTYNKLSKKEPVFVRSDQLYSQIARVHCPVTYQRVMSSTYTTSLQCLQSSKAEFFIRFISSQITLMDEDKKQVEESVKICSGAIPVQVCSSLPFYALQGRENYLAKSKLIAIGTDRKSLLIESRTSERKKCYFKLCLTSGWRTEMRFHFKDFYLIGLLTTCLLLISFHHFNNSASVNTIVRFCETTINAKGEDCISPYDQVDQKLVSYPWIGNPTCQHFAVQFAKNKTRPKWALTSFPGSGVTWTRQLIEGVTGIYTGTVYGAAESPIVSTGYHGNEADIDCECTILIKDHDILMPDFASFPTANNNLVTDNKTRRDNRNRGPIRSFLYDNRGILLLRNPIDALFTFAHFLGSSGNHTGVVSSNDFKGPQFDNYVDYVADTWADHAVGWIENIQIGTVLFYERLLLEDTEAELKRLLNVIHFSDPRHPPIDPERMRCTLSHKNRMDRKRTRKPVIPLTPSHHSKLMSAIERVQQSLRKKGWPLLPVYLYDLRRKENPGV</sequence>